<sequence>MELERAQKIASEVITRLAPYCKKIEVAGSVRRRKPRVKDIDFVLEVV</sequence>
<proteinExistence type="predicted"/>
<accession>X1NZ32</accession>
<protein>
    <recommendedName>
        <fullName evidence="2">Polymerase nucleotidyl transferase domain-containing protein</fullName>
    </recommendedName>
</protein>
<dbReference type="SUPFAM" id="SSF81301">
    <property type="entry name" value="Nucleotidyltransferase"/>
    <property type="match status" value="1"/>
</dbReference>
<gene>
    <name evidence="1" type="ORF">S06H3_31740</name>
</gene>
<reference evidence="1" key="1">
    <citation type="journal article" date="2014" name="Front. Microbiol.">
        <title>High frequency of phylogenetically diverse reductive dehalogenase-homologous genes in deep subseafloor sedimentary metagenomes.</title>
        <authorList>
            <person name="Kawai M."/>
            <person name="Futagami T."/>
            <person name="Toyoda A."/>
            <person name="Takaki Y."/>
            <person name="Nishi S."/>
            <person name="Hori S."/>
            <person name="Arai W."/>
            <person name="Tsubouchi T."/>
            <person name="Morono Y."/>
            <person name="Uchiyama I."/>
            <person name="Ito T."/>
            <person name="Fujiyama A."/>
            <person name="Inagaki F."/>
            <person name="Takami H."/>
        </authorList>
    </citation>
    <scope>NUCLEOTIDE SEQUENCE</scope>
    <source>
        <strain evidence="1">Expedition CK06-06</strain>
    </source>
</reference>
<dbReference type="InterPro" id="IPR043519">
    <property type="entry name" value="NT_sf"/>
</dbReference>
<dbReference type="EMBL" id="BARV01018810">
    <property type="protein sequence ID" value="GAI23919.1"/>
    <property type="molecule type" value="Genomic_DNA"/>
</dbReference>
<organism evidence="1">
    <name type="scientific">marine sediment metagenome</name>
    <dbReference type="NCBI Taxonomy" id="412755"/>
    <lineage>
        <taxon>unclassified sequences</taxon>
        <taxon>metagenomes</taxon>
        <taxon>ecological metagenomes</taxon>
    </lineage>
</organism>
<evidence type="ECO:0000313" key="1">
    <source>
        <dbReference type="EMBL" id="GAI23919.1"/>
    </source>
</evidence>
<name>X1NZ32_9ZZZZ</name>
<evidence type="ECO:0008006" key="2">
    <source>
        <dbReference type="Google" id="ProtNLM"/>
    </source>
</evidence>
<dbReference type="AlphaFoldDB" id="X1NZ32"/>
<dbReference type="Gene3D" id="3.30.460.10">
    <property type="entry name" value="Beta Polymerase, domain 2"/>
    <property type="match status" value="1"/>
</dbReference>
<comment type="caution">
    <text evidence="1">The sequence shown here is derived from an EMBL/GenBank/DDBJ whole genome shotgun (WGS) entry which is preliminary data.</text>
</comment>